<evidence type="ECO:0000313" key="4">
    <source>
        <dbReference type="Proteomes" id="UP000189857"/>
    </source>
</evidence>
<proteinExistence type="predicted"/>
<dbReference type="Proteomes" id="UP000189857">
    <property type="component" value="Unassembled WGS sequence"/>
</dbReference>
<gene>
    <name evidence="3" type="ORF">SAMN02745110_00959</name>
</gene>
<keyword evidence="2" id="KW-0812">Transmembrane</keyword>
<dbReference type="EMBL" id="FUXA01000006">
    <property type="protein sequence ID" value="SJZ58759.1"/>
    <property type="molecule type" value="Genomic_DNA"/>
</dbReference>
<evidence type="ECO:0000313" key="3">
    <source>
        <dbReference type="EMBL" id="SJZ58759.1"/>
    </source>
</evidence>
<feature type="transmembrane region" description="Helical" evidence="2">
    <location>
        <begin position="7"/>
        <end position="32"/>
    </location>
</feature>
<evidence type="ECO:0000256" key="2">
    <source>
        <dbReference type="SAM" id="Phobius"/>
    </source>
</evidence>
<keyword evidence="2" id="KW-1133">Transmembrane helix</keyword>
<reference evidence="3 4" key="1">
    <citation type="submission" date="2017-02" db="EMBL/GenBank/DDBJ databases">
        <authorList>
            <person name="Peterson S.W."/>
        </authorList>
    </citation>
    <scope>NUCLEOTIDE SEQUENCE [LARGE SCALE GENOMIC DNA]</scope>
    <source>
        <strain evidence="3 4">ATCC 17233</strain>
    </source>
</reference>
<dbReference type="RefSeq" id="WP_078786806.1">
    <property type="nucleotide sequence ID" value="NZ_FMTO01000004.1"/>
</dbReference>
<feature type="compositionally biased region" description="Polar residues" evidence="1">
    <location>
        <begin position="123"/>
        <end position="156"/>
    </location>
</feature>
<feature type="transmembrane region" description="Helical" evidence="2">
    <location>
        <begin position="348"/>
        <end position="368"/>
    </location>
</feature>
<feature type="compositionally biased region" description="Basic residues" evidence="1">
    <location>
        <begin position="99"/>
        <end position="112"/>
    </location>
</feature>
<keyword evidence="4" id="KW-1185">Reference proteome</keyword>
<dbReference type="AlphaFoldDB" id="A0A1T4LVJ1"/>
<organism evidence="3 4">
    <name type="scientific">Eubacterium ruminantium</name>
    <dbReference type="NCBI Taxonomy" id="42322"/>
    <lineage>
        <taxon>Bacteria</taxon>
        <taxon>Bacillati</taxon>
        <taxon>Bacillota</taxon>
        <taxon>Clostridia</taxon>
        <taxon>Eubacteriales</taxon>
        <taxon>Eubacteriaceae</taxon>
        <taxon>Eubacterium</taxon>
    </lineage>
</organism>
<dbReference type="OrthoDB" id="2087351at2"/>
<evidence type="ECO:0008006" key="5">
    <source>
        <dbReference type="Google" id="ProtNLM"/>
    </source>
</evidence>
<feature type="compositionally biased region" description="Basic and acidic residues" evidence="1">
    <location>
        <begin position="202"/>
        <end position="227"/>
    </location>
</feature>
<evidence type="ECO:0000256" key="1">
    <source>
        <dbReference type="SAM" id="MobiDB-lite"/>
    </source>
</evidence>
<keyword evidence="2" id="KW-0472">Membrane</keyword>
<sequence>MGIFLTILKILGIVLASIVGLLLLIILLVLFVPVTYKVSGEYGDKIGGRVKVGWLFASATGNIKKTDDGMDGIAKLKVFGISIKKIRLMGHDDTEDKHKVKPKKEKKNKKSGTGKAPDERTETGNSQMSDLENDLVNSPVNGLKNNTGAADTTGINGNVRVGETGGKADSINGNESFDIDGESDINKEIDRIFGTGDETPEEDKTADENSGKTADEDVNKTADEDSEKEKVGIIEKLRLKALKILEKISGTKDKVLDKKDTLIRKKDHFIEFLDKPYTKNTIARGKKLLKKVFKNLLPRKGNANVLFGLKTPEKTGAMLGKVCMFYPLYHKWLHITPEFYEKKIEADLWFKGRIFIGSMAIPALFLVLSKDFKRTRNLAKKI</sequence>
<feature type="region of interest" description="Disordered" evidence="1">
    <location>
        <begin position="92"/>
        <end position="227"/>
    </location>
</feature>
<protein>
    <recommendedName>
        <fullName evidence="5">DUF2953 domain-containing protein</fullName>
    </recommendedName>
</protein>
<name>A0A1T4LVJ1_9FIRM</name>
<accession>A0A1T4LVJ1</accession>